<dbReference type="PANTHER" id="PTHR19282">
    <property type="entry name" value="TETRASPANIN"/>
    <property type="match status" value="1"/>
</dbReference>
<dbReference type="GO" id="GO:0005886">
    <property type="term" value="C:plasma membrane"/>
    <property type="evidence" value="ECO:0007669"/>
    <property type="project" value="TreeGrafter"/>
</dbReference>
<dbReference type="OrthoDB" id="5870230at2759"/>
<accession>A0A0L8GF77</accession>
<keyword evidence="4 5" id="KW-0472">Membrane</keyword>
<feature type="transmembrane region" description="Helical" evidence="5">
    <location>
        <begin position="151"/>
        <end position="174"/>
    </location>
</feature>
<dbReference type="Gene3D" id="1.10.1450.10">
    <property type="entry name" value="Tetraspanin"/>
    <property type="match status" value="1"/>
</dbReference>
<evidence type="ECO:0000256" key="3">
    <source>
        <dbReference type="ARBA" id="ARBA00022989"/>
    </source>
</evidence>
<dbReference type="InterPro" id="IPR008952">
    <property type="entry name" value="Tetraspanin_EC2_sf"/>
</dbReference>
<proteinExistence type="predicted"/>
<sequence length="286" mass="31732">MSTGVRQVEFEKMLRVIVSKMVNNFMGVCQVSCQTSEFQCIHTRGSKAFRIWQMPDGGYFLGCTSLNGFQTINILGKIVVPDRRRKFQLLGCAILGVGIWIRIDPTFQMYVDDNFNLPYLGAYILIGVGVLMMIIGFVGCCGAIRKSQCLLASFFICLFIIFAILLGAGIFAIISKSNMGGLVEDMLDNAVEKYDTNKASQILMDSVQKDFNCCGSTHGKIDYGDTSPHVKTCVRDYYDIPCKDKLTEFFTDYMVIIAGVAIGIAIVMILGMIFSMILCCSLREVA</sequence>
<dbReference type="Pfam" id="PF00335">
    <property type="entry name" value="Tetraspanin"/>
    <property type="match status" value="1"/>
</dbReference>
<organism evidence="6">
    <name type="scientific">Octopus bimaculoides</name>
    <name type="common">California two-spotted octopus</name>
    <dbReference type="NCBI Taxonomy" id="37653"/>
    <lineage>
        <taxon>Eukaryota</taxon>
        <taxon>Metazoa</taxon>
        <taxon>Spiralia</taxon>
        <taxon>Lophotrochozoa</taxon>
        <taxon>Mollusca</taxon>
        <taxon>Cephalopoda</taxon>
        <taxon>Coleoidea</taxon>
        <taxon>Octopodiformes</taxon>
        <taxon>Octopoda</taxon>
        <taxon>Incirrata</taxon>
        <taxon>Octopodidae</taxon>
        <taxon>Octopus</taxon>
    </lineage>
</organism>
<gene>
    <name evidence="6" type="ORF">OCBIM_22034398mg</name>
</gene>
<evidence type="ECO:0000256" key="1">
    <source>
        <dbReference type="ARBA" id="ARBA00004141"/>
    </source>
</evidence>
<evidence type="ECO:0000256" key="4">
    <source>
        <dbReference type="ARBA" id="ARBA00023136"/>
    </source>
</evidence>
<evidence type="ECO:0000256" key="2">
    <source>
        <dbReference type="ARBA" id="ARBA00022692"/>
    </source>
</evidence>
<dbReference type="PRINTS" id="PR00259">
    <property type="entry name" value="TMFOUR"/>
</dbReference>
<feature type="transmembrane region" description="Helical" evidence="5">
    <location>
        <begin position="253"/>
        <end position="280"/>
    </location>
</feature>
<feature type="transmembrane region" description="Helical" evidence="5">
    <location>
        <begin position="87"/>
        <end position="103"/>
    </location>
</feature>
<evidence type="ECO:0000256" key="5">
    <source>
        <dbReference type="SAM" id="Phobius"/>
    </source>
</evidence>
<reference evidence="6" key="1">
    <citation type="submission" date="2015-07" db="EMBL/GenBank/DDBJ databases">
        <title>MeaNS - Measles Nucleotide Surveillance Program.</title>
        <authorList>
            <person name="Tran T."/>
            <person name="Druce J."/>
        </authorList>
    </citation>
    <scope>NUCLEOTIDE SEQUENCE</scope>
    <source>
        <strain evidence="6">UCB-OBI-ISO-001</strain>
        <tissue evidence="6">Gonad</tissue>
    </source>
</reference>
<dbReference type="InterPro" id="IPR018499">
    <property type="entry name" value="Tetraspanin/Peripherin"/>
</dbReference>
<dbReference type="AlphaFoldDB" id="A0A0L8GF77"/>
<dbReference type="EMBL" id="KQ422028">
    <property type="protein sequence ID" value="KOF75662.1"/>
    <property type="molecule type" value="Genomic_DNA"/>
</dbReference>
<keyword evidence="3 5" id="KW-1133">Transmembrane helix</keyword>
<keyword evidence="2 5" id="KW-0812">Transmembrane</keyword>
<dbReference type="SUPFAM" id="SSF48652">
    <property type="entry name" value="Tetraspanin"/>
    <property type="match status" value="1"/>
</dbReference>
<dbReference type="PANTHER" id="PTHR19282:SF551">
    <property type="entry name" value="RE08073P-RELATED"/>
    <property type="match status" value="1"/>
</dbReference>
<dbReference type="CDD" id="cd03127">
    <property type="entry name" value="tetraspanin_LEL"/>
    <property type="match status" value="1"/>
</dbReference>
<dbReference type="STRING" id="37653.A0A0L8GF77"/>
<feature type="transmembrane region" description="Helical" evidence="5">
    <location>
        <begin position="123"/>
        <end position="144"/>
    </location>
</feature>
<evidence type="ECO:0000313" key="6">
    <source>
        <dbReference type="EMBL" id="KOF75662.1"/>
    </source>
</evidence>
<name>A0A0L8GF77_OCTBM</name>
<comment type="subcellular location">
    <subcellularLocation>
        <location evidence="1">Membrane</location>
        <topology evidence="1">Multi-pass membrane protein</topology>
    </subcellularLocation>
</comment>
<protein>
    <submittedName>
        <fullName evidence="6">Uncharacterized protein</fullName>
    </submittedName>
</protein>